<keyword evidence="3" id="KW-1185">Reference proteome</keyword>
<evidence type="ECO:0000313" key="3">
    <source>
        <dbReference type="Proteomes" id="UP001231518"/>
    </source>
</evidence>
<keyword evidence="1" id="KW-0472">Membrane</keyword>
<gene>
    <name evidence="2" type="ORF">PYW07_009397</name>
</gene>
<feature type="transmembrane region" description="Helical" evidence="1">
    <location>
        <begin position="32"/>
        <end position="51"/>
    </location>
</feature>
<protein>
    <submittedName>
        <fullName evidence="2">Uncharacterized protein</fullName>
    </submittedName>
</protein>
<keyword evidence="1" id="KW-0812">Transmembrane</keyword>
<accession>A0AAD8DN60</accession>
<dbReference type="EMBL" id="JARGEI010000023">
    <property type="protein sequence ID" value="KAJ8710031.1"/>
    <property type="molecule type" value="Genomic_DNA"/>
</dbReference>
<dbReference type="Proteomes" id="UP001231518">
    <property type="component" value="Chromosome 23"/>
</dbReference>
<evidence type="ECO:0000256" key="1">
    <source>
        <dbReference type="SAM" id="Phobius"/>
    </source>
</evidence>
<comment type="caution">
    <text evidence="2">The sequence shown here is derived from an EMBL/GenBank/DDBJ whole genome shotgun (WGS) entry which is preliminary data.</text>
</comment>
<reference evidence="2" key="1">
    <citation type="submission" date="2023-03" db="EMBL/GenBank/DDBJ databases">
        <title>Chromosome-level genomes of two armyworms, Mythimna separata and Mythimna loreyi, provide insights into the biosynthesis and reception of sex pheromones.</title>
        <authorList>
            <person name="Zhao H."/>
        </authorList>
    </citation>
    <scope>NUCLEOTIDE SEQUENCE</scope>
    <source>
        <strain evidence="2">BeijingLab</strain>
        <tissue evidence="2">Pupa</tissue>
    </source>
</reference>
<evidence type="ECO:0000313" key="2">
    <source>
        <dbReference type="EMBL" id="KAJ8710031.1"/>
    </source>
</evidence>
<organism evidence="2 3">
    <name type="scientific">Mythimna separata</name>
    <name type="common">Oriental armyworm</name>
    <name type="synonym">Pseudaletia separata</name>
    <dbReference type="NCBI Taxonomy" id="271217"/>
    <lineage>
        <taxon>Eukaryota</taxon>
        <taxon>Metazoa</taxon>
        <taxon>Ecdysozoa</taxon>
        <taxon>Arthropoda</taxon>
        <taxon>Hexapoda</taxon>
        <taxon>Insecta</taxon>
        <taxon>Pterygota</taxon>
        <taxon>Neoptera</taxon>
        <taxon>Endopterygota</taxon>
        <taxon>Lepidoptera</taxon>
        <taxon>Glossata</taxon>
        <taxon>Ditrysia</taxon>
        <taxon>Noctuoidea</taxon>
        <taxon>Noctuidae</taxon>
        <taxon>Noctuinae</taxon>
        <taxon>Hadenini</taxon>
        <taxon>Mythimna</taxon>
    </lineage>
</organism>
<proteinExistence type="predicted"/>
<sequence>MWGEAGGFPPHSFSSPGKCQLWSASLLSIRASIIWLVLCCCYTVIIIYLAFSQLYWGRLPVKPDLAEYQYFTRSCCLPDLHNPLTGVTRYFMARLESDFYWLLTIRNDYQRSPNDSRDQRLNVLSEARRKLVMLRWSPIHRPT</sequence>
<keyword evidence="1" id="KW-1133">Transmembrane helix</keyword>
<name>A0AAD8DN60_MYTSE</name>
<dbReference type="AlphaFoldDB" id="A0AAD8DN60"/>